<accession>A4TTW6</accession>
<dbReference type="AlphaFoldDB" id="A4TTW6"/>
<sequence>MPAPSPSPWAAAPGLDWPPPPPWHFICCWKAGAARRNGRIILTLAVFPTAATLIWHPEPLPLQARTSTDAADIIGLFTDLGFLPEDAESSVQMQDYGQLLVLQSSGAALSSA</sequence>
<organism evidence="1">
    <name type="scientific">Magnetospirillum gryphiswaldense</name>
    <dbReference type="NCBI Taxonomy" id="55518"/>
    <lineage>
        <taxon>Bacteria</taxon>
        <taxon>Pseudomonadati</taxon>
        <taxon>Pseudomonadota</taxon>
        <taxon>Alphaproteobacteria</taxon>
        <taxon>Rhodospirillales</taxon>
        <taxon>Rhodospirillaceae</taxon>
        <taxon>Magnetospirillum</taxon>
    </lineage>
</organism>
<evidence type="ECO:0000313" key="1">
    <source>
        <dbReference type="EMBL" id="CAM74073.1"/>
    </source>
</evidence>
<gene>
    <name evidence="1" type="ORF">MGR_1128</name>
</gene>
<proteinExistence type="predicted"/>
<protein>
    <submittedName>
        <fullName evidence="1">Uncharacterized protein</fullName>
    </submittedName>
</protein>
<name>A4TTW6_9PROT</name>
<reference evidence="1" key="1">
    <citation type="journal article" date="2007" name="J. Bacteriol.">
        <title>Comparative genome analysis of four magnetotactic bacteria reveals a complex set of group-specific genes implicated in magnetosome biomineralization and function.</title>
        <authorList>
            <person name="Richter M."/>
            <person name="Kube M."/>
            <person name="Bazylinski D.A."/>
            <person name="Lombardot T."/>
            <person name="Gloeckner F.O."/>
            <person name="Reinhardt R."/>
            <person name="Schueler D."/>
        </authorList>
    </citation>
    <scope>NUCLEOTIDE SEQUENCE</scope>
    <source>
        <strain evidence="1">MSR-1</strain>
    </source>
</reference>
<dbReference type="EMBL" id="CU459003">
    <property type="protein sequence ID" value="CAM74073.1"/>
    <property type="molecule type" value="Genomic_DNA"/>
</dbReference>